<dbReference type="GO" id="GO:0004739">
    <property type="term" value="F:pyruvate dehydrogenase (acetyl-transferring) activity"/>
    <property type="evidence" value="ECO:0007669"/>
    <property type="project" value="UniProtKB-EC"/>
</dbReference>
<proteinExistence type="inferred from homology"/>
<dbReference type="InterPro" id="IPR005475">
    <property type="entry name" value="Transketolase-like_Pyr-bd"/>
</dbReference>
<comment type="catalytic activity">
    <reaction evidence="6">
        <text>N(6)-[(R)-lipoyl]-L-lysyl-[protein] + pyruvate + H(+) = N(6)-[(R)-S(8)-acetyldihydrolipoyl]-L-lysyl-[protein] + CO2</text>
        <dbReference type="Rhea" id="RHEA:19189"/>
        <dbReference type="Rhea" id="RHEA-COMP:10474"/>
        <dbReference type="Rhea" id="RHEA-COMP:10478"/>
        <dbReference type="ChEBI" id="CHEBI:15361"/>
        <dbReference type="ChEBI" id="CHEBI:15378"/>
        <dbReference type="ChEBI" id="CHEBI:16526"/>
        <dbReference type="ChEBI" id="CHEBI:83099"/>
        <dbReference type="ChEBI" id="CHEBI:83111"/>
        <dbReference type="EC" id="1.2.4.1"/>
    </reaction>
</comment>
<comment type="cofactor">
    <cofactor evidence="3">
        <name>thiamine diphosphate</name>
        <dbReference type="ChEBI" id="CHEBI:58937"/>
    </cofactor>
</comment>
<dbReference type="PANTHER" id="PTHR43825:SF4">
    <property type="entry name" value="PYRUVATE DEHYDROGENASE E1 COMPONENT"/>
    <property type="match status" value="1"/>
</dbReference>
<dbReference type="SMART" id="SM00861">
    <property type="entry name" value="Transket_pyr"/>
    <property type="match status" value="1"/>
</dbReference>
<evidence type="ECO:0000256" key="3">
    <source>
        <dbReference type="ARBA" id="ARBA00001964"/>
    </source>
</evidence>
<dbReference type="EMBL" id="HBGW01055972">
    <property type="protein sequence ID" value="CAD9594067.1"/>
    <property type="molecule type" value="Transcribed_RNA"/>
</dbReference>
<accession>A0A7S2PDY7</accession>
<feature type="domain" description="Transketolase-like pyrimidine-binding" evidence="7">
    <location>
        <begin position="422"/>
        <end position="632"/>
    </location>
</feature>
<reference evidence="8" key="1">
    <citation type="submission" date="2021-01" db="EMBL/GenBank/DDBJ databases">
        <authorList>
            <person name="Corre E."/>
            <person name="Pelletier E."/>
            <person name="Niang G."/>
            <person name="Scheremetjew M."/>
            <person name="Finn R."/>
            <person name="Kale V."/>
            <person name="Holt S."/>
            <person name="Cochrane G."/>
            <person name="Meng A."/>
            <person name="Brown T."/>
            <person name="Cohen L."/>
        </authorList>
    </citation>
    <scope>NUCLEOTIDE SEQUENCE</scope>
    <source>
        <strain evidence="8">RCC3387</strain>
    </source>
</reference>
<evidence type="ECO:0000256" key="6">
    <source>
        <dbReference type="ARBA" id="ARBA00051231"/>
    </source>
</evidence>
<dbReference type="Pfam" id="PF17831">
    <property type="entry name" value="PDH_E1_M"/>
    <property type="match status" value="1"/>
</dbReference>
<dbReference type="Gene3D" id="3.40.50.970">
    <property type="match status" value="2"/>
</dbReference>
<dbReference type="SUPFAM" id="SSF52922">
    <property type="entry name" value="TK C-terminal domain-like"/>
    <property type="match status" value="1"/>
</dbReference>
<name>A0A7S2PDY7_9DINO</name>
<evidence type="ECO:0000259" key="7">
    <source>
        <dbReference type="SMART" id="SM00861"/>
    </source>
</evidence>
<dbReference type="InterPro" id="IPR009014">
    <property type="entry name" value="Transketo_C/PFOR_II"/>
</dbReference>
<comment type="similarity">
    <text evidence="4">Belongs to the transketolase family.</text>
</comment>
<dbReference type="Gene3D" id="3.40.50.920">
    <property type="match status" value="1"/>
</dbReference>
<dbReference type="InterPro" id="IPR004660">
    <property type="entry name" value="PDH_E1"/>
</dbReference>
<evidence type="ECO:0000256" key="4">
    <source>
        <dbReference type="ARBA" id="ARBA00007131"/>
    </source>
</evidence>
<dbReference type="InterPro" id="IPR005474">
    <property type="entry name" value="Transketolase_N"/>
</dbReference>
<gene>
    <name evidence="8" type="ORF">BRAN1462_LOCUS35538</name>
</gene>
<organism evidence="8">
    <name type="scientific">Zooxanthella nutricula</name>
    <dbReference type="NCBI Taxonomy" id="1333877"/>
    <lineage>
        <taxon>Eukaryota</taxon>
        <taxon>Sar</taxon>
        <taxon>Alveolata</taxon>
        <taxon>Dinophyceae</taxon>
        <taxon>Peridiniales</taxon>
        <taxon>Peridiniales incertae sedis</taxon>
        <taxon>Zooxanthella</taxon>
    </lineage>
</organism>
<dbReference type="PIRSF" id="PIRSF000156">
    <property type="entry name" value="Pyruvate_dh_E1"/>
    <property type="match status" value="1"/>
</dbReference>
<dbReference type="InterPro" id="IPR029061">
    <property type="entry name" value="THDP-binding"/>
</dbReference>
<dbReference type="Pfam" id="PF00456">
    <property type="entry name" value="Transketolase_N"/>
    <property type="match status" value="1"/>
</dbReference>
<comment type="cofactor">
    <cofactor evidence="2">
        <name>Mg(2+)</name>
        <dbReference type="ChEBI" id="CHEBI:18420"/>
    </cofactor>
</comment>
<dbReference type="AlphaFoldDB" id="A0A7S2PDY7"/>
<protein>
    <recommendedName>
        <fullName evidence="5">Pyruvate dehydrogenase E1 component</fullName>
    </recommendedName>
</protein>
<evidence type="ECO:0000256" key="5">
    <source>
        <dbReference type="ARBA" id="ARBA00017172"/>
    </source>
</evidence>
<evidence type="ECO:0000256" key="1">
    <source>
        <dbReference type="ARBA" id="ARBA00001941"/>
    </source>
</evidence>
<dbReference type="InterPro" id="IPR051157">
    <property type="entry name" value="PDH/Transketolase"/>
</dbReference>
<comment type="cofactor">
    <cofactor evidence="1">
        <name>Co(2+)</name>
        <dbReference type="ChEBI" id="CHEBI:48828"/>
    </cofactor>
</comment>
<sequence>MESELELLRELETRVNWLATLMIHNANNVRPKRDGLKVGGHQASSASLVTILTALYLRVLQPQDRVAVKPHAGPIFHALQYLMGRQNKENMKRFRALGGVQPYPSRTKDLPEVDLSTGSVGLGAAATTFCALTEQFLRRKGLPPRPWPGTSVTPGVPGRMIAVVGDAELDEGNVFESLRESWKLNVRNNWYIIDYNRQSLDKIMDEQSFRVIDRMFRMNGWDVITLKYGKQMQAAFERPGGKMLWQWINECDNARYSALTFRGGEAWREALLSNASKLNGDVAEFQRLIDSYDDDALSSLMQNLGGHCFETVLEAFEYASQSDRRTAFIAYTIKGYGLPMAGHRDNHGLFLTSEQIEGVRAKLGLAPGEEWKPFKGMRNEAAARAFVEAAPINSVPTRVHNPEKVPIPEDLAPSVGGSSKAVSTQFAFGAVLSELAKTDSLLADRILTAAPDVTSTTNLTPFVNRRGVFTAGRAERDDFRSNKGVKSMFNWAKSGDGQHIELGIAENNLLTLLAAAGLSAQLFGHWLFPIGTLYDPFVARALDSLLYACYSDSRFMLVGTPSGISLAPEGGAHQSIGTPLMGATTPNLTTYEPAFADEVKVVMRHGFERMQAPAAEGGGSMYLRLTTRQIQQPARDLQQDPALREAVLSGGYWHRAPGPATRSVIIFAGAVAPEAISAQAELGDDTALMQVTSYDQLAVGWTKQGESSHVSSLMARVPRDACLVTVLDGHPVALSWLGSVHGHRVKSLGVQEFGQTGDIPDLYRRYGIDAEAIVAACKSFAASQKSCAKQLPEPPVEAVPQLDHHVERQQQQSHSFV</sequence>
<evidence type="ECO:0000256" key="2">
    <source>
        <dbReference type="ARBA" id="ARBA00001946"/>
    </source>
</evidence>
<evidence type="ECO:0000313" key="8">
    <source>
        <dbReference type="EMBL" id="CAD9594067.1"/>
    </source>
</evidence>
<dbReference type="InterPro" id="IPR041621">
    <property type="entry name" value="PDH_E1_M"/>
</dbReference>
<dbReference type="PANTHER" id="PTHR43825">
    <property type="entry name" value="PYRUVATE DEHYDROGENASE E1 COMPONENT"/>
    <property type="match status" value="1"/>
</dbReference>
<dbReference type="SUPFAM" id="SSF52518">
    <property type="entry name" value="Thiamin diphosphate-binding fold (THDP-binding)"/>
    <property type="match status" value="2"/>
</dbReference>